<reference evidence="2 3" key="1">
    <citation type="submission" date="2024-02" db="EMBL/GenBank/DDBJ databases">
        <authorList>
            <person name="Chen Y."/>
            <person name="Shah S."/>
            <person name="Dougan E. K."/>
            <person name="Thang M."/>
            <person name="Chan C."/>
        </authorList>
    </citation>
    <scope>NUCLEOTIDE SEQUENCE [LARGE SCALE GENOMIC DNA]</scope>
</reference>
<dbReference type="EMBL" id="CAXAMM010024550">
    <property type="protein sequence ID" value="CAK9055564.1"/>
    <property type="molecule type" value="Genomic_DNA"/>
</dbReference>
<organism evidence="2 3">
    <name type="scientific">Durusdinium trenchii</name>
    <dbReference type="NCBI Taxonomy" id="1381693"/>
    <lineage>
        <taxon>Eukaryota</taxon>
        <taxon>Sar</taxon>
        <taxon>Alveolata</taxon>
        <taxon>Dinophyceae</taxon>
        <taxon>Suessiales</taxon>
        <taxon>Symbiodiniaceae</taxon>
        <taxon>Durusdinium</taxon>
    </lineage>
</organism>
<name>A0ABP0MXW7_9DINO</name>
<gene>
    <name evidence="2" type="ORF">SCF082_LOCUS30012</name>
</gene>
<keyword evidence="3" id="KW-1185">Reference proteome</keyword>
<evidence type="ECO:0000313" key="3">
    <source>
        <dbReference type="Proteomes" id="UP001642464"/>
    </source>
</evidence>
<comment type="caution">
    <text evidence="2">The sequence shown here is derived from an EMBL/GenBank/DDBJ whole genome shotgun (WGS) entry which is preliminary data.</text>
</comment>
<feature type="non-terminal residue" evidence="2">
    <location>
        <position position="1"/>
    </location>
</feature>
<sequence>AEAARAELYLNRLEADLETNETRFLEARDFRASVRALGEEALRYASGQEMPPSDWRVIVAYFNASQAGGAEPVDATYREMVATGDLRLLRDLELRGALSAYYSNAGFASILNELPAYRETVRGVIPMEIQTYIWETCYASEAGRYQRLIECEPPAFEGETLSDLSYALIQDEALNRQLRFWVSNQYAALAIHESLVVVTETMLAQLRASTTANQFCSRMARESRANERAAAERRAAALERLHDEAEQVVVYHDQHVRLHERMNALRTEAIERLIANDWADADRRDMAQGLNSVGILPAAFPPRSVYDELINNGEFAELGSPELRAAIGYYQSQLTFLQAQIDYIRLRIEDPLVVGQPGARVVYVPDTVRERRWEFDFEILSRDEAFLQRLLLGNNSQRAVTNWTRVTLEAAQAMCDALAAETGRPCEPREDGDA</sequence>
<evidence type="ECO:0000313" key="2">
    <source>
        <dbReference type="EMBL" id="CAK9055564.1"/>
    </source>
</evidence>
<keyword evidence="1" id="KW-0175">Coiled coil</keyword>
<proteinExistence type="predicted"/>
<protein>
    <submittedName>
        <fullName evidence="2">Uncharacterized protein</fullName>
    </submittedName>
</protein>
<evidence type="ECO:0000256" key="1">
    <source>
        <dbReference type="SAM" id="Coils"/>
    </source>
</evidence>
<accession>A0ABP0MXW7</accession>
<dbReference type="Proteomes" id="UP001642464">
    <property type="component" value="Unassembled WGS sequence"/>
</dbReference>
<feature type="coiled-coil region" evidence="1">
    <location>
        <begin position="221"/>
        <end position="248"/>
    </location>
</feature>